<sequence>MAARVVRMPGASCSGVQSGSASIPPERIALTGRHRSWTYLLSDVAIRVSTGTRKSATNCACPAMPWSVRNGATRSGSAWRERERPSQRVAVSVW</sequence>
<evidence type="ECO:0000313" key="3">
    <source>
        <dbReference type="Proteomes" id="UP000827138"/>
    </source>
</evidence>
<proteinExistence type="predicted"/>
<keyword evidence="3" id="KW-1185">Reference proteome</keyword>
<dbReference type="EMBL" id="CP080647">
    <property type="protein sequence ID" value="QYX75664.1"/>
    <property type="molecule type" value="Genomic_DNA"/>
</dbReference>
<organism evidence="2 3">
    <name type="scientific">Streptomyces akebiae</name>
    <dbReference type="NCBI Taxonomy" id="2865673"/>
    <lineage>
        <taxon>Bacteria</taxon>
        <taxon>Bacillati</taxon>
        <taxon>Actinomycetota</taxon>
        <taxon>Actinomycetes</taxon>
        <taxon>Kitasatosporales</taxon>
        <taxon>Streptomycetaceae</taxon>
        <taxon>Streptomyces</taxon>
    </lineage>
</organism>
<name>A0ABX8XJD7_9ACTN</name>
<evidence type="ECO:0000313" key="2">
    <source>
        <dbReference type="EMBL" id="QYX75664.1"/>
    </source>
</evidence>
<dbReference type="RefSeq" id="WP_220644821.1">
    <property type="nucleotide sequence ID" value="NZ_CP080647.1"/>
</dbReference>
<accession>A0ABX8XJD7</accession>
<reference evidence="2 3" key="1">
    <citation type="submission" date="2021-08" db="EMBL/GenBank/DDBJ databases">
        <authorList>
            <person name="Ping M."/>
        </authorList>
    </citation>
    <scope>NUCLEOTIDE SEQUENCE [LARGE SCALE GENOMIC DNA]</scope>
    <source>
        <strain evidence="2 3">MG28</strain>
    </source>
</reference>
<feature type="region of interest" description="Disordered" evidence="1">
    <location>
        <begin position="1"/>
        <end position="22"/>
    </location>
</feature>
<evidence type="ECO:0000256" key="1">
    <source>
        <dbReference type="SAM" id="MobiDB-lite"/>
    </source>
</evidence>
<dbReference type="Proteomes" id="UP000827138">
    <property type="component" value="Chromosome"/>
</dbReference>
<feature type="region of interest" description="Disordered" evidence="1">
    <location>
        <begin position="72"/>
        <end position="94"/>
    </location>
</feature>
<protein>
    <submittedName>
        <fullName evidence="2">Uncharacterized protein</fullName>
    </submittedName>
</protein>
<gene>
    <name evidence="2" type="ORF">K1J60_03255</name>
</gene>